<dbReference type="PANTHER" id="PTHR30252">
    <property type="entry name" value="INNER MEMBRANE PEPTIDE TRANSPORTER"/>
    <property type="match status" value="1"/>
</dbReference>
<dbReference type="AlphaFoldDB" id="A0A1W1UN74"/>
<evidence type="ECO:0000313" key="10">
    <source>
        <dbReference type="Proteomes" id="UP000192368"/>
    </source>
</evidence>
<feature type="domain" description="CstA N-terminal" evidence="8">
    <location>
        <begin position="311"/>
        <end position="432"/>
    </location>
</feature>
<gene>
    <name evidence="9" type="ORF">SAMN00017477_0436</name>
</gene>
<organism evidence="9 10">
    <name type="scientific">Peptoniphilus asaccharolyticus DSM 20463</name>
    <dbReference type="NCBI Taxonomy" id="573058"/>
    <lineage>
        <taxon>Bacteria</taxon>
        <taxon>Bacillati</taxon>
        <taxon>Bacillota</taxon>
        <taxon>Tissierellia</taxon>
        <taxon>Tissierellales</taxon>
        <taxon>Peptoniphilaceae</taxon>
        <taxon>Peptoniphilus</taxon>
    </lineage>
</organism>
<accession>A0A1W1UN74</accession>
<evidence type="ECO:0000256" key="7">
    <source>
        <dbReference type="SAM" id="Phobius"/>
    </source>
</evidence>
<dbReference type="PANTHER" id="PTHR30252:SF4">
    <property type="entry name" value="CARBON STARVATION"/>
    <property type="match status" value="1"/>
</dbReference>
<feature type="transmembrane region" description="Helical" evidence="7">
    <location>
        <begin position="125"/>
        <end position="143"/>
    </location>
</feature>
<evidence type="ECO:0000256" key="4">
    <source>
        <dbReference type="ARBA" id="ARBA00022692"/>
    </source>
</evidence>
<keyword evidence="5 7" id="KW-1133">Transmembrane helix</keyword>
<protein>
    <submittedName>
        <fullName evidence="9">Carbon starvation protein CstA</fullName>
    </submittedName>
</protein>
<evidence type="ECO:0000256" key="3">
    <source>
        <dbReference type="ARBA" id="ARBA00022475"/>
    </source>
</evidence>
<feature type="transmembrane region" description="Helical" evidence="7">
    <location>
        <begin position="315"/>
        <end position="336"/>
    </location>
</feature>
<evidence type="ECO:0000313" key="9">
    <source>
        <dbReference type="EMBL" id="SMB82261.1"/>
    </source>
</evidence>
<feature type="transmembrane region" description="Helical" evidence="7">
    <location>
        <begin position="271"/>
        <end position="295"/>
    </location>
</feature>
<evidence type="ECO:0000256" key="6">
    <source>
        <dbReference type="ARBA" id="ARBA00023136"/>
    </source>
</evidence>
<name>A0A1W1UN74_PEPAS</name>
<keyword evidence="4 7" id="KW-0812">Transmembrane</keyword>
<feature type="transmembrane region" description="Helical" evidence="7">
    <location>
        <begin position="457"/>
        <end position="474"/>
    </location>
</feature>
<comment type="similarity">
    <text evidence="2">Belongs to the peptide transporter carbon starvation (CstA) (TC 2.A.114) family.</text>
</comment>
<feature type="transmembrane region" description="Helical" evidence="7">
    <location>
        <begin position="419"/>
        <end position="437"/>
    </location>
</feature>
<dbReference type="InterPro" id="IPR051605">
    <property type="entry name" value="CstA"/>
</dbReference>
<feature type="transmembrane region" description="Helical" evidence="7">
    <location>
        <begin position="189"/>
        <end position="210"/>
    </location>
</feature>
<dbReference type="GO" id="GO:0009267">
    <property type="term" value="P:cellular response to starvation"/>
    <property type="evidence" value="ECO:0007669"/>
    <property type="project" value="InterPro"/>
</dbReference>
<dbReference type="OrthoDB" id="9761224at2"/>
<keyword evidence="3" id="KW-1003">Cell membrane</keyword>
<dbReference type="GO" id="GO:0005886">
    <property type="term" value="C:plasma membrane"/>
    <property type="evidence" value="ECO:0007669"/>
    <property type="project" value="UniProtKB-SubCell"/>
</dbReference>
<feature type="transmembrane region" description="Helical" evidence="7">
    <location>
        <begin position="357"/>
        <end position="378"/>
    </location>
</feature>
<evidence type="ECO:0000256" key="1">
    <source>
        <dbReference type="ARBA" id="ARBA00004651"/>
    </source>
</evidence>
<reference evidence="10" key="1">
    <citation type="submission" date="2017-04" db="EMBL/GenBank/DDBJ databases">
        <authorList>
            <person name="Varghese N."/>
            <person name="Submissions S."/>
        </authorList>
    </citation>
    <scope>NUCLEOTIDE SEQUENCE [LARGE SCALE GENOMIC DNA]</scope>
    <source>
        <strain evidence="10">DSM 20463</strain>
    </source>
</reference>
<proteinExistence type="inferred from homology"/>
<feature type="domain" description="CstA N-terminal" evidence="8">
    <location>
        <begin position="1"/>
        <end position="143"/>
    </location>
</feature>
<dbReference type="Proteomes" id="UP000192368">
    <property type="component" value="Unassembled WGS sequence"/>
</dbReference>
<comment type="subcellular location">
    <subcellularLocation>
        <location evidence="1">Cell membrane</location>
        <topology evidence="1">Multi-pass membrane protein</topology>
    </subcellularLocation>
</comment>
<feature type="domain" description="CstA N-terminal" evidence="8">
    <location>
        <begin position="167"/>
        <end position="294"/>
    </location>
</feature>
<feature type="transmembrane region" description="Helical" evidence="7">
    <location>
        <begin position="163"/>
        <end position="182"/>
    </location>
</feature>
<feature type="transmembrane region" description="Helical" evidence="7">
    <location>
        <begin position="390"/>
        <end position="412"/>
    </location>
</feature>
<dbReference type="InterPro" id="IPR003706">
    <property type="entry name" value="CstA_N"/>
</dbReference>
<keyword evidence="6 7" id="KW-0472">Membrane</keyword>
<dbReference type="RefSeq" id="WP_084230116.1">
    <property type="nucleotide sequence ID" value="NZ_FWWR01000009.1"/>
</dbReference>
<evidence type="ECO:0000256" key="5">
    <source>
        <dbReference type="ARBA" id="ARBA00022989"/>
    </source>
</evidence>
<dbReference type="EMBL" id="FWWR01000009">
    <property type="protein sequence ID" value="SMB82261.1"/>
    <property type="molecule type" value="Genomic_DNA"/>
</dbReference>
<dbReference type="STRING" id="573058.SAMN00017477_0436"/>
<evidence type="ECO:0000259" key="8">
    <source>
        <dbReference type="Pfam" id="PF02554"/>
    </source>
</evidence>
<feature type="transmembrane region" description="Helical" evidence="7">
    <location>
        <begin position="73"/>
        <end position="94"/>
    </location>
</feature>
<dbReference type="Pfam" id="PF02554">
    <property type="entry name" value="CstA"/>
    <property type="match status" value="3"/>
</dbReference>
<evidence type="ECO:0000256" key="2">
    <source>
        <dbReference type="ARBA" id="ARBA00007755"/>
    </source>
</evidence>
<feature type="transmembrane region" description="Helical" evidence="7">
    <location>
        <begin position="230"/>
        <end position="250"/>
    </location>
</feature>
<sequence length="489" mass="53587">MVLFLIGVLILVVCGYGYGKYCEKVFGPDDRVTPAIAKADGVDYVGMKKWKNQLIELLNIAGTGPILGPIQGILFGPIAFLAIPIGCVFAGSLHDYFVGMISMRNDGAQVPTLMKKYVGNGTNKIYNIIIWILMLLTGVVFIYTPGDLIVNNILHMDINSNVIWIVYACILLYHIVATLFPIDAIIGRVYPIFGAFLGISAIGVFIGVLLTGGADLHSITSGVLISEHPSAQSFIPVFFITVACGIMSGFHGSQATLISRTVKSEREGRQTFYNMMLAEGFIAMCWAAGAMVLFNTTAPLDTTATLMVGEISQRFMGNIGGLLAIIGVIVLPITSGDTAFRSLRLMIAEQFNIDQSIAFKRVVLSIIIFIPAVLILFFAKSNAGGFNMLWRYFGFTNQLVAVFALIMISIYLKAHNKNYYISLIPGIFYTFIVTSYIFHADLGFSLDKRLGMEGYTASYIVGVVVSILFALFVVKRAESRKEYIQKLDN</sequence>
<keyword evidence="10" id="KW-1185">Reference proteome</keyword>